<dbReference type="WBParaSite" id="Hba_11219">
    <property type="protein sequence ID" value="Hba_11219"/>
    <property type="gene ID" value="Hba_11219"/>
</dbReference>
<reference evidence="3" key="1">
    <citation type="submission" date="2016-11" db="UniProtKB">
        <authorList>
            <consortium name="WormBaseParasite"/>
        </authorList>
    </citation>
    <scope>IDENTIFICATION</scope>
</reference>
<dbReference type="AlphaFoldDB" id="A0A1I7X1B2"/>
<feature type="region of interest" description="Disordered" evidence="1">
    <location>
        <begin position="1"/>
        <end position="37"/>
    </location>
</feature>
<feature type="compositionally biased region" description="Basic residues" evidence="1">
    <location>
        <begin position="73"/>
        <end position="84"/>
    </location>
</feature>
<name>A0A1I7X1B2_HETBA</name>
<protein>
    <submittedName>
        <fullName evidence="3">RNA-binding protein 25</fullName>
    </submittedName>
</protein>
<dbReference type="Proteomes" id="UP000095283">
    <property type="component" value="Unplaced"/>
</dbReference>
<organism evidence="2 3">
    <name type="scientific">Heterorhabditis bacteriophora</name>
    <name type="common">Entomopathogenic nematode worm</name>
    <dbReference type="NCBI Taxonomy" id="37862"/>
    <lineage>
        <taxon>Eukaryota</taxon>
        <taxon>Metazoa</taxon>
        <taxon>Ecdysozoa</taxon>
        <taxon>Nematoda</taxon>
        <taxon>Chromadorea</taxon>
        <taxon>Rhabditida</taxon>
        <taxon>Rhabditina</taxon>
        <taxon>Rhabditomorpha</taxon>
        <taxon>Strongyloidea</taxon>
        <taxon>Heterorhabditidae</taxon>
        <taxon>Heterorhabditis</taxon>
    </lineage>
</organism>
<evidence type="ECO:0000313" key="2">
    <source>
        <dbReference type="Proteomes" id="UP000095283"/>
    </source>
</evidence>
<feature type="region of interest" description="Disordered" evidence="1">
    <location>
        <begin position="124"/>
        <end position="164"/>
    </location>
</feature>
<feature type="compositionally biased region" description="Basic and acidic residues" evidence="1">
    <location>
        <begin position="211"/>
        <end position="260"/>
    </location>
</feature>
<feature type="compositionally biased region" description="Basic and acidic residues" evidence="1">
    <location>
        <begin position="124"/>
        <end position="156"/>
    </location>
</feature>
<sequence length="275" mass="32948">MFNPALPPPGMRPPPMALPPTNMPPPGFNTMMPPPGFPPRYPPGGEYIYSQLFSLICLKKFQTIIFSEDDSRRRHKRRSRSRSPSKRDSGRLAFYQTIIIVLIYLGRLFQQVFENLLNLRRARDSGRTRDGERDDRRERDKERERERPSERAERSERSRRHRSRSGSPDVILILIIKYDNIFPKNHQLKETGILIYVDFIIKQWRKRREDRNKKRDRREEESDRKRSRRHEKDDDIDRRDRRDDRREKRSRREDRERPSGEEEAPGTEVGGEISA</sequence>
<evidence type="ECO:0000313" key="3">
    <source>
        <dbReference type="WBParaSite" id="Hba_11219"/>
    </source>
</evidence>
<proteinExistence type="predicted"/>
<feature type="region of interest" description="Disordered" evidence="1">
    <location>
        <begin position="211"/>
        <end position="275"/>
    </location>
</feature>
<accession>A0A1I7X1B2</accession>
<keyword evidence="2" id="KW-1185">Reference proteome</keyword>
<evidence type="ECO:0000256" key="1">
    <source>
        <dbReference type="SAM" id="MobiDB-lite"/>
    </source>
</evidence>
<feature type="region of interest" description="Disordered" evidence="1">
    <location>
        <begin position="69"/>
        <end position="88"/>
    </location>
</feature>